<dbReference type="Pfam" id="PF02036">
    <property type="entry name" value="SCP2"/>
    <property type="match status" value="1"/>
</dbReference>
<comment type="subcellular location">
    <subcellularLocation>
        <location evidence="1">Cytoplasm</location>
    </subcellularLocation>
</comment>
<gene>
    <name evidence="1" type="primary">ubiJ</name>
    <name evidence="3" type="ORF">PUN32_11485</name>
</gene>
<dbReference type="EMBL" id="JARBFT010000012">
    <property type="protein sequence ID" value="MDE1515634.1"/>
    <property type="molecule type" value="Genomic_DNA"/>
</dbReference>
<evidence type="ECO:0000313" key="3">
    <source>
        <dbReference type="EMBL" id="MDE1515634.1"/>
    </source>
</evidence>
<dbReference type="HAMAP" id="MF_02215">
    <property type="entry name" value="UbiJ"/>
    <property type="match status" value="1"/>
</dbReference>
<protein>
    <recommendedName>
        <fullName evidence="1">Ubiquinone biosynthesis accessory factor UbiJ</fullName>
    </recommendedName>
</protein>
<evidence type="ECO:0000259" key="2">
    <source>
        <dbReference type="Pfam" id="PF02036"/>
    </source>
</evidence>
<dbReference type="Proteomes" id="UP001216189">
    <property type="component" value="Unassembled WGS sequence"/>
</dbReference>
<keyword evidence="1" id="KW-0831">Ubiquinone biosynthesis</keyword>
<reference evidence="3 4" key="1">
    <citation type="submission" date="2023-02" db="EMBL/GenBank/DDBJ databases">
        <title>Vibrio intestini sp. nov., a close relative of Vibrio cholerae isolated from the intestine of Healthy Culter dabryi.</title>
        <authorList>
            <person name="Wu N."/>
        </authorList>
    </citation>
    <scope>NUCLEOTIDE SEQUENCE [LARGE SCALE GENOMIC DNA]</scope>
    <source>
        <strain evidence="3 4">DSL-7</strain>
    </source>
</reference>
<comment type="pathway">
    <text evidence="1">Cofactor biosynthesis; ubiquinone biosynthesis.</text>
</comment>
<name>A0ABT5V1V0_9VIBR</name>
<dbReference type="SUPFAM" id="SSF55718">
    <property type="entry name" value="SCP-like"/>
    <property type="match status" value="1"/>
</dbReference>
<proteinExistence type="inferred from homology"/>
<comment type="function">
    <text evidence="1">Required for ubiquinone (coenzyme Q) biosynthesis. Binds hydrophobic ubiquinone biosynthetic intermediates via its SCP2 domain and is essential for the stability of the Ubi complex. May constitute a docking platform where Ubi enzymes assemble and access their SCP2-bound polyprenyl substrates.</text>
</comment>
<dbReference type="PANTHER" id="PTHR38693">
    <property type="entry name" value="UBIQUINONE BIOSYNTHESIS PROTEIN UBIJ"/>
    <property type="match status" value="1"/>
</dbReference>
<keyword evidence="1" id="KW-0963">Cytoplasm</keyword>
<comment type="similarity">
    <text evidence="1">Belongs to the UbiJ family.</text>
</comment>
<dbReference type="InterPro" id="IPR003033">
    <property type="entry name" value="SCP2_sterol-bd_dom"/>
</dbReference>
<keyword evidence="4" id="KW-1185">Reference proteome</keyword>
<evidence type="ECO:0000256" key="1">
    <source>
        <dbReference type="HAMAP-Rule" id="MF_02215"/>
    </source>
</evidence>
<accession>A0ABT5V1V0</accession>
<evidence type="ECO:0000313" key="4">
    <source>
        <dbReference type="Proteomes" id="UP001216189"/>
    </source>
</evidence>
<dbReference type="InterPro" id="IPR038989">
    <property type="entry name" value="UbiJ"/>
</dbReference>
<feature type="domain" description="SCP2" evidence="2">
    <location>
        <begin position="15"/>
        <end position="111"/>
    </location>
</feature>
<organism evidence="3 4">
    <name type="scientific">Vibrio chanodichtyis</name>
    <dbReference type="NCBI Taxonomy" id="3027932"/>
    <lineage>
        <taxon>Bacteria</taxon>
        <taxon>Pseudomonadati</taxon>
        <taxon>Pseudomonadota</taxon>
        <taxon>Gammaproteobacteria</taxon>
        <taxon>Vibrionales</taxon>
        <taxon>Vibrionaceae</taxon>
        <taxon>Vibrio</taxon>
    </lineage>
</organism>
<dbReference type="InterPro" id="IPR036527">
    <property type="entry name" value="SCP2_sterol-bd_dom_sf"/>
</dbReference>
<dbReference type="RefSeq" id="WP_274723364.1">
    <property type="nucleotide sequence ID" value="NZ_JARBFT010000012.1"/>
</dbReference>
<comment type="caution">
    <text evidence="3">The sequence shown here is derived from an EMBL/GenBank/DDBJ whole genome shotgun (WGS) entry which is preliminary data.</text>
</comment>
<sequence>MPLAPLLTALLETTLNTLISDDPGLIRQRQRLKGKVISLHLRELQQTVTFVFSQQIDVMTGFEGQADCYLAFDLSILRQLREQENITQLIKQDQLQLEGDLQLAQKFAALISDCRPDIEEWLSRMIGDVLAHSLVHSVKSMAETLKRQASQSQHHLAQVLTEEWRIAPPALEIAYFCDQVDELTSHTARLEARISQLLGSA</sequence>
<dbReference type="PANTHER" id="PTHR38693:SF1">
    <property type="entry name" value="UBIQUINONE BIOSYNTHESIS ACCESSORY FACTOR UBIJ"/>
    <property type="match status" value="1"/>
</dbReference>